<sequence length="70" mass="7839">MNLDNIIIKGDEISNNEDLSFHVSNAKSTVEINLLKIEDFIKSFEFKSSLSKSVILKASMESEDVKFLGS</sequence>
<accession>A0A9P8TJG7</accession>
<keyword evidence="2" id="KW-1185">Reference proteome</keyword>
<dbReference type="Proteomes" id="UP000769528">
    <property type="component" value="Unassembled WGS sequence"/>
</dbReference>
<reference evidence="1" key="2">
    <citation type="submission" date="2021-01" db="EMBL/GenBank/DDBJ databases">
        <authorList>
            <person name="Schikora-Tamarit M.A."/>
        </authorList>
    </citation>
    <scope>NUCLEOTIDE SEQUENCE</scope>
    <source>
        <strain evidence="1">CBS6341</strain>
    </source>
</reference>
<organism evidence="1 2">
    <name type="scientific">Wickerhamomyces mucosus</name>
    <dbReference type="NCBI Taxonomy" id="1378264"/>
    <lineage>
        <taxon>Eukaryota</taxon>
        <taxon>Fungi</taxon>
        <taxon>Dikarya</taxon>
        <taxon>Ascomycota</taxon>
        <taxon>Saccharomycotina</taxon>
        <taxon>Saccharomycetes</taxon>
        <taxon>Phaffomycetales</taxon>
        <taxon>Wickerhamomycetaceae</taxon>
        <taxon>Wickerhamomyces</taxon>
    </lineage>
</organism>
<dbReference type="EMBL" id="JAEUBF010000026">
    <property type="protein sequence ID" value="KAH3680945.1"/>
    <property type="molecule type" value="Genomic_DNA"/>
</dbReference>
<name>A0A9P8TJG7_9ASCO</name>
<evidence type="ECO:0000313" key="2">
    <source>
        <dbReference type="Proteomes" id="UP000769528"/>
    </source>
</evidence>
<proteinExistence type="predicted"/>
<evidence type="ECO:0000313" key="1">
    <source>
        <dbReference type="EMBL" id="KAH3680945.1"/>
    </source>
</evidence>
<gene>
    <name evidence="1" type="ORF">WICMUC_000088</name>
</gene>
<dbReference type="AlphaFoldDB" id="A0A9P8TJG7"/>
<comment type="caution">
    <text evidence="1">The sequence shown here is derived from an EMBL/GenBank/DDBJ whole genome shotgun (WGS) entry which is preliminary data.</text>
</comment>
<protein>
    <submittedName>
        <fullName evidence="1">Uncharacterized protein</fullName>
    </submittedName>
</protein>
<reference evidence="1" key="1">
    <citation type="journal article" date="2021" name="Open Biol.">
        <title>Shared evolutionary footprints suggest mitochondrial oxidative damage underlies multiple complex I losses in fungi.</title>
        <authorList>
            <person name="Schikora-Tamarit M.A."/>
            <person name="Marcet-Houben M."/>
            <person name="Nosek J."/>
            <person name="Gabaldon T."/>
        </authorList>
    </citation>
    <scope>NUCLEOTIDE SEQUENCE</scope>
    <source>
        <strain evidence="1">CBS6341</strain>
    </source>
</reference>